<evidence type="ECO:0000256" key="8">
    <source>
        <dbReference type="ARBA" id="ARBA00023163"/>
    </source>
</evidence>
<name>A0A1Y3PLA8_9BACI</name>
<dbReference type="InterPro" id="IPR007046">
    <property type="entry name" value="RNA_pol_sigma_54_core-bd"/>
</dbReference>
<dbReference type="InterPro" id="IPR038709">
    <property type="entry name" value="RpoN_core-bd_sf"/>
</dbReference>
<evidence type="ECO:0000256" key="5">
    <source>
        <dbReference type="ARBA" id="ARBA00023015"/>
    </source>
</evidence>
<dbReference type="GO" id="GO:0016779">
    <property type="term" value="F:nucleotidyltransferase activity"/>
    <property type="evidence" value="ECO:0007669"/>
    <property type="project" value="UniProtKB-KW"/>
</dbReference>
<accession>A0A1Y3PLA8</accession>
<dbReference type="PROSITE" id="PS00718">
    <property type="entry name" value="SIGMA54_2"/>
    <property type="match status" value="1"/>
</dbReference>
<dbReference type="GO" id="GO:0001216">
    <property type="term" value="F:DNA-binding transcription activator activity"/>
    <property type="evidence" value="ECO:0007669"/>
    <property type="project" value="InterPro"/>
</dbReference>
<evidence type="ECO:0000256" key="7">
    <source>
        <dbReference type="ARBA" id="ARBA00023125"/>
    </source>
</evidence>
<comment type="caution">
    <text evidence="11">The sequence shown here is derived from an EMBL/GenBank/DDBJ whole genome shotgun (WGS) entry which is preliminary data.</text>
</comment>
<dbReference type="PIRSF" id="PIRSF000774">
    <property type="entry name" value="RpoN"/>
    <property type="match status" value="1"/>
</dbReference>
<dbReference type="PRINTS" id="PR00045">
    <property type="entry name" value="SIGMA54FCT"/>
</dbReference>
<feature type="domain" description="RNA polymerase sigma factor 54 DNA-binding" evidence="9">
    <location>
        <begin position="276"/>
        <end position="432"/>
    </location>
</feature>
<keyword evidence="2" id="KW-0240">DNA-directed RNA polymerase</keyword>
<dbReference type="PROSITE" id="PS50044">
    <property type="entry name" value="SIGMA54_3"/>
    <property type="match status" value="1"/>
</dbReference>
<comment type="similarity">
    <text evidence="1">Belongs to the sigma-54 factor family.</text>
</comment>
<evidence type="ECO:0000256" key="4">
    <source>
        <dbReference type="ARBA" id="ARBA00022695"/>
    </source>
</evidence>
<organism evidence="11 12">
    <name type="scientific">Bacillus thermozeamaize</name>
    <dbReference type="NCBI Taxonomy" id="230954"/>
    <lineage>
        <taxon>Bacteria</taxon>
        <taxon>Bacillati</taxon>
        <taxon>Bacillota</taxon>
        <taxon>Bacilli</taxon>
        <taxon>Bacillales</taxon>
        <taxon>Bacillaceae</taxon>
        <taxon>Bacillus</taxon>
    </lineage>
</organism>
<keyword evidence="7" id="KW-0238">DNA-binding</keyword>
<dbReference type="Gene3D" id="1.10.10.1330">
    <property type="entry name" value="RNA polymerase sigma-54 factor, core-binding domain"/>
    <property type="match status" value="1"/>
</dbReference>
<keyword evidence="3" id="KW-0808">Transferase</keyword>
<dbReference type="AlphaFoldDB" id="A0A1Y3PLA8"/>
<dbReference type="InterPro" id="IPR000394">
    <property type="entry name" value="RNA_pol_sigma_54"/>
</dbReference>
<dbReference type="Proteomes" id="UP000196475">
    <property type="component" value="Unassembled WGS sequence"/>
</dbReference>
<dbReference type="Pfam" id="PF04552">
    <property type="entry name" value="Sigma54_DBD"/>
    <property type="match status" value="1"/>
</dbReference>
<evidence type="ECO:0000256" key="3">
    <source>
        <dbReference type="ARBA" id="ARBA00022679"/>
    </source>
</evidence>
<keyword evidence="4" id="KW-0548">Nucleotidyltransferase</keyword>
<evidence type="ECO:0000256" key="6">
    <source>
        <dbReference type="ARBA" id="ARBA00023082"/>
    </source>
</evidence>
<gene>
    <name evidence="11" type="ORF">BAA01_13750</name>
</gene>
<keyword evidence="6" id="KW-0731">Sigma factor</keyword>
<dbReference type="Pfam" id="PF04963">
    <property type="entry name" value="Sigma54_CBD"/>
    <property type="match status" value="1"/>
</dbReference>
<keyword evidence="8" id="KW-0804">Transcription</keyword>
<evidence type="ECO:0000259" key="9">
    <source>
        <dbReference type="Pfam" id="PF04552"/>
    </source>
</evidence>
<dbReference type="InterPro" id="IPR007634">
    <property type="entry name" value="RNA_pol_sigma_54_DNA-bd"/>
</dbReference>
<dbReference type="NCBIfam" id="TIGR02395">
    <property type="entry name" value="rpoN_sigma"/>
    <property type="match status" value="1"/>
</dbReference>
<reference evidence="12" key="1">
    <citation type="submission" date="2016-06" db="EMBL/GenBank/DDBJ databases">
        <authorList>
            <person name="Nascimento L."/>
            <person name="Pereira R.V."/>
            <person name="Martins L.F."/>
            <person name="Quaggio R.B."/>
            <person name="Silva A.M."/>
            <person name="Setubal J.C."/>
        </authorList>
    </citation>
    <scope>NUCLEOTIDE SEQUENCE [LARGE SCALE GENOMIC DNA]</scope>
</reference>
<evidence type="ECO:0000256" key="1">
    <source>
        <dbReference type="ARBA" id="ARBA00008798"/>
    </source>
</evidence>
<dbReference type="PANTHER" id="PTHR32248:SF4">
    <property type="entry name" value="RNA POLYMERASE SIGMA-54 FACTOR"/>
    <property type="match status" value="1"/>
</dbReference>
<evidence type="ECO:0000259" key="10">
    <source>
        <dbReference type="Pfam" id="PF04963"/>
    </source>
</evidence>
<dbReference type="GO" id="GO:0016987">
    <property type="term" value="F:sigma factor activity"/>
    <property type="evidence" value="ECO:0007669"/>
    <property type="project" value="UniProtKB-KW"/>
</dbReference>
<protein>
    <submittedName>
        <fullName evidence="11">RNA polymerase sigma-54 factor</fullName>
    </submittedName>
</protein>
<feature type="domain" description="RNA polymerase sigma factor 54 core-binding" evidence="10">
    <location>
        <begin position="76"/>
        <end position="263"/>
    </location>
</feature>
<proteinExistence type="inferred from homology"/>
<sequence length="434" mass="49886">MELSFNLKQEQTLKLTLTPQLRQAIEILQFSSLELLEYLHEQQMENPLIELEGLYQYIHDVPVESSRTQTEERNWFNQVLSAEATLQERLEAQLLEFPLSDEIQQIGRFLIGNVDERGYLDISVTEAAACAGVPEAKIEEAIACLQQMDPPGVCARDLKECLLLQLRRLAPDDWLAMRLVEESLEELAQGKIQQLAQWYGVSPGAIQRAYDRIQSLNPHPGLAYSAEAPRYLIPDVQIEKVNGEYVVILLDHWLPHFRINPAYHQMIQHADEQVASYLREKLNAALWIAKSIEQRRLTLYRVVECLVEEQRDFLEKGKAYLRPLTLRQVADKLGMHESTVSRATSGKYAQTPRGLIELKAFFSHGIGTEDEISPERVKLRIKELIDGEDKRKPLSDQKLAELLSAEGICLSRRTVAKYREEMRIPSSAKRRRYV</sequence>
<dbReference type="GO" id="GO:0003677">
    <property type="term" value="F:DNA binding"/>
    <property type="evidence" value="ECO:0007669"/>
    <property type="project" value="UniProtKB-KW"/>
</dbReference>
<evidence type="ECO:0000256" key="2">
    <source>
        <dbReference type="ARBA" id="ARBA00022478"/>
    </source>
</evidence>
<dbReference type="EMBL" id="LZRT01000066">
    <property type="protein sequence ID" value="OUM88123.1"/>
    <property type="molecule type" value="Genomic_DNA"/>
</dbReference>
<dbReference type="GO" id="GO:0000428">
    <property type="term" value="C:DNA-directed RNA polymerase complex"/>
    <property type="evidence" value="ECO:0007669"/>
    <property type="project" value="UniProtKB-KW"/>
</dbReference>
<evidence type="ECO:0000313" key="11">
    <source>
        <dbReference type="EMBL" id="OUM88123.1"/>
    </source>
</evidence>
<evidence type="ECO:0000313" key="12">
    <source>
        <dbReference type="Proteomes" id="UP000196475"/>
    </source>
</evidence>
<dbReference type="PANTHER" id="PTHR32248">
    <property type="entry name" value="RNA POLYMERASE SIGMA-54 FACTOR"/>
    <property type="match status" value="1"/>
</dbReference>
<dbReference type="GO" id="GO:0006352">
    <property type="term" value="P:DNA-templated transcription initiation"/>
    <property type="evidence" value="ECO:0007669"/>
    <property type="project" value="InterPro"/>
</dbReference>
<dbReference type="PROSITE" id="PS00717">
    <property type="entry name" value="SIGMA54_1"/>
    <property type="match status" value="1"/>
</dbReference>
<keyword evidence="5" id="KW-0805">Transcription regulation</keyword>
<dbReference type="Pfam" id="PF00309">
    <property type="entry name" value="Sigma54_AID"/>
    <property type="match status" value="1"/>
</dbReference>
<dbReference type="Gene3D" id="1.10.10.60">
    <property type="entry name" value="Homeodomain-like"/>
    <property type="match status" value="1"/>
</dbReference>